<evidence type="ECO:0000313" key="3">
    <source>
        <dbReference type="EMBL" id="KAA6386377.1"/>
    </source>
</evidence>
<accession>A0A5J4VUR1</accession>
<sequence length="389" mass="44880">MFNRHNMFMDETSGAQENYKLFSGRVLRSLPMAFAQIGASIICIGLMVWLVISMVLKFYGVLGLVFVIPDSVVIFFFAYEKVLQILHQQKSFIRKGINWFELTIFFFSVVGLGLQIYLCFRNGKDEDEEDKISFDWFEIVVLVLQLLQTSARIFIFLKNTIHEYRRRRTIKEMPFNVPTQTTQRHQSFHQSIPQYSNQSQSQTQTSASYNSFYGSIDGFSNFGLYNKFGNSTMLTQKEEQSSDNSKNMQKSPQIAELINKKQISESVDTANLVQYERRYSNTNIKAPEDGIQTNNNNNITSQDQHSPSQLQQQQSPYQSQHVPDNNNNNTTGLFDSPVLLRKKYPSIQKKNWNKMPSDAEFGQETIDTLNQESLQPDKSEGNVEDKTSE</sequence>
<name>A0A5J4VUR1_9EUKA</name>
<comment type="caution">
    <text evidence="3">The sequence shown here is derived from an EMBL/GenBank/DDBJ whole genome shotgun (WGS) entry which is preliminary data.</text>
</comment>
<feature type="compositionally biased region" description="Polar residues" evidence="1">
    <location>
        <begin position="365"/>
        <end position="374"/>
    </location>
</feature>
<proteinExistence type="predicted"/>
<feature type="transmembrane region" description="Helical" evidence="2">
    <location>
        <begin position="137"/>
        <end position="157"/>
    </location>
</feature>
<gene>
    <name evidence="3" type="ORF">EZS28_018095</name>
</gene>
<dbReference type="Proteomes" id="UP000324800">
    <property type="component" value="Unassembled WGS sequence"/>
</dbReference>
<evidence type="ECO:0000256" key="1">
    <source>
        <dbReference type="SAM" id="MobiDB-lite"/>
    </source>
</evidence>
<evidence type="ECO:0008006" key="5">
    <source>
        <dbReference type="Google" id="ProtNLM"/>
    </source>
</evidence>
<reference evidence="3 4" key="1">
    <citation type="submission" date="2019-03" db="EMBL/GenBank/DDBJ databases">
        <title>Single cell metagenomics reveals metabolic interactions within the superorganism composed of flagellate Streblomastix strix and complex community of Bacteroidetes bacteria on its surface.</title>
        <authorList>
            <person name="Treitli S.C."/>
            <person name="Kolisko M."/>
            <person name="Husnik F."/>
            <person name="Keeling P."/>
            <person name="Hampl V."/>
        </authorList>
    </citation>
    <scope>NUCLEOTIDE SEQUENCE [LARGE SCALE GENOMIC DNA]</scope>
    <source>
        <strain evidence="3">ST1C</strain>
    </source>
</reference>
<feature type="region of interest" description="Disordered" evidence="1">
    <location>
        <begin position="283"/>
        <end position="337"/>
    </location>
</feature>
<keyword evidence="2" id="KW-1133">Transmembrane helix</keyword>
<keyword evidence="2" id="KW-0472">Membrane</keyword>
<feature type="compositionally biased region" description="Basic and acidic residues" evidence="1">
    <location>
        <begin position="375"/>
        <end position="389"/>
    </location>
</feature>
<feature type="transmembrane region" description="Helical" evidence="2">
    <location>
        <begin position="99"/>
        <end position="117"/>
    </location>
</feature>
<keyword evidence="2" id="KW-0812">Transmembrane</keyword>
<feature type="compositionally biased region" description="Low complexity" evidence="1">
    <location>
        <begin position="294"/>
        <end position="320"/>
    </location>
</feature>
<dbReference type="EMBL" id="SNRW01004834">
    <property type="protein sequence ID" value="KAA6386377.1"/>
    <property type="molecule type" value="Genomic_DNA"/>
</dbReference>
<feature type="compositionally biased region" description="Polar residues" evidence="1">
    <location>
        <begin position="321"/>
        <end position="333"/>
    </location>
</feature>
<evidence type="ECO:0000313" key="4">
    <source>
        <dbReference type="Proteomes" id="UP000324800"/>
    </source>
</evidence>
<feature type="region of interest" description="Disordered" evidence="1">
    <location>
        <begin position="349"/>
        <end position="389"/>
    </location>
</feature>
<evidence type="ECO:0000256" key="2">
    <source>
        <dbReference type="SAM" id="Phobius"/>
    </source>
</evidence>
<feature type="transmembrane region" description="Helical" evidence="2">
    <location>
        <begin position="58"/>
        <end position="79"/>
    </location>
</feature>
<dbReference type="AlphaFoldDB" id="A0A5J4VUR1"/>
<feature type="transmembrane region" description="Helical" evidence="2">
    <location>
        <begin position="30"/>
        <end position="52"/>
    </location>
</feature>
<organism evidence="3 4">
    <name type="scientific">Streblomastix strix</name>
    <dbReference type="NCBI Taxonomy" id="222440"/>
    <lineage>
        <taxon>Eukaryota</taxon>
        <taxon>Metamonada</taxon>
        <taxon>Preaxostyla</taxon>
        <taxon>Oxymonadida</taxon>
        <taxon>Streblomastigidae</taxon>
        <taxon>Streblomastix</taxon>
    </lineage>
</organism>
<protein>
    <recommendedName>
        <fullName evidence="5">Transmembrane protein</fullName>
    </recommendedName>
</protein>